<reference evidence="1 2" key="2">
    <citation type="submission" date="2018-11" db="EMBL/GenBank/DDBJ databases">
        <authorList>
            <consortium name="Pathogen Informatics"/>
        </authorList>
    </citation>
    <scope>NUCLEOTIDE SEQUENCE [LARGE SCALE GENOMIC DNA]</scope>
    <source>
        <strain evidence="1 2">NST_G2</strain>
    </source>
</reference>
<name>A0A183SWW9_SCHSO</name>
<dbReference type="Proteomes" id="UP000275846">
    <property type="component" value="Unassembled WGS sequence"/>
</dbReference>
<evidence type="ECO:0000313" key="3">
    <source>
        <dbReference type="WBParaSite" id="SSLN_0000905401-mRNA-1"/>
    </source>
</evidence>
<evidence type="ECO:0000313" key="2">
    <source>
        <dbReference type="Proteomes" id="UP000275846"/>
    </source>
</evidence>
<dbReference type="OrthoDB" id="10070415at2759"/>
<dbReference type="AlphaFoldDB" id="A0A183SWW9"/>
<organism evidence="3">
    <name type="scientific">Schistocephalus solidus</name>
    <name type="common">Tapeworm</name>
    <dbReference type="NCBI Taxonomy" id="70667"/>
    <lineage>
        <taxon>Eukaryota</taxon>
        <taxon>Metazoa</taxon>
        <taxon>Spiralia</taxon>
        <taxon>Lophotrochozoa</taxon>
        <taxon>Platyhelminthes</taxon>
        <taxon>Cestoda</taxon>
        <taxon>Eucestoda</taxon>
        <taxon>Diphyllobothriidea</taxon>
        <taxon>Diphyllobothriidae</taxon>
        <taxon>Schistocephalus</taxon>
    </lineage>
</organism>
<evidence type="ECO:0000313" key="1">
    <source>
        <dbReference type="EMBL" id="VDL95102.1"/>
    </source>
</evidence>
<dbReference type="EMBL" id="UYSU01034811">
    <property type="protein sequence ID" value="VDL95102.1"/>
    <property type="molecule type" value="Genomic_DNA"/>
</dbReference>
<gene>
    <name evidence="1" type="ORF">SSLN_LOCUS8717</name>
</gene>
<protein>
    <submittedName>
        <fullName evidence="3">DUF4070 domain-containing protein</fullName>
    </submittedName>
</protein>
<dbReference type="WBParaSite" id="SSLN_0000905401-mRNA-1">
    <property type="protein sequence ID" value="SSLN_0000905401-mRNA-1"/>
    <property type="gene ID" value="SSLN_0000905401"/>
</dbReference>
<proteinExistence type="predicted"/>
<keyword evidence="2" id="KW-1185">Reference proteome</keyword>
<sequence>MLGYAKQPLPTFVDQTKAVDMVNPYKLWNILQKFGFPERFMPMVRQLHDGMIARLTDNETVSETFAMTNGVKQ</sequence>
<reference evidence="3" key="1">
    <citation type="submission" date="2016-06" db="UniProtKB">
        <authorList>
            <consortium name="WormBaseParasite"/>
        </authorList>
    </citation>
    <scope>IDENTIFICATION</scope>
</reference>
<accession>A0A183SWW9</accession>